<dbReference type="RefSeq" id="WP_114810715.1">
    <property type="nucleotide sequence ID" value="NZ_CP139965.1"/>
</dbReference>
<dbReference type="Proteomes" id="UP001325479">
    <property type="component" value="Chromosome"/>
</dbReference>
<organism evidence="3 4">
    <name type="scientific">Paraburkholderia kururiensis</name>
    <dbReference type="NCBI Taxonomy" id="984307"/>
    <lineage>
        <taxon>Bacteria</taxon>
        <taxon>Pseudomonadati</taxon>
        <taxon>Pseudomonadota</taxon>
        <taxon>Betaproteobacteria</taxon>
        <taxon>Burkholderiales</taxon>
        <taxon>Burkholderiaceae</taxon>
        <taxon>Paraburkholderia</taxon>
    </lineage>
</organism>
<keyword evidence="4" id="KW-1185">Reference proteome</keyword>
<dbReference type="InterPro" id="IPR006016">
    <property type="entry name" value="UspA"/>
</dbReference>
<evidence type="ECO:0000313" key="4">
    <source>
        <dbReference type="Proteomes" id="UP001325479"/>
    </source>
</evidence>
<dbReference type="InterPro" id="IPR006015">
    <property type="entry name" value="Universal_stress_UspA"/>
</dbReference>
<dbReference type="EMBL" id="CP139965">
    <property type="protein sequence ID" value="WQD79709.1"/>
    <property type="molecule type" value="Genomic_DNA"/>
</dbReference>
<name>A0ABZ0WQM0_9BURK</name>
<dbReference type="Gene3D" id="3.40.50.620">
    <property type="entry name" value="HUPs"/>
    <property type="match status" value="1"/>
</dbReference>
<sequence>MYKRILVAIDGSRSARRALDEAVKIAQASGAVVAAVYVAEHHAQLVDVNTPFAEDVPADTRGGSATAALEDAEARFREQKVQGTARAVDAYGEDVATVLRRAADEAEADLIVMGTRGLHGLRRLLLGSVAEAVLRTVDRPVLVVRHDPEAEGVR</sequence>
<dbReference type="PANTHER" id="PTHR46268:SF15">
    <property type="entry name" value="UNIVERSAL STRESS PROTEIN HP_0031"/>
    <property type="match status" value="1"/>
</dbReference>
<evidence type="ECO:0000259" key="2">
    <source>
        <dbReference type="Pfam" id="PF00582"/>
    </source>
</evidence>
<dbReference type="PRINTS" id="PR01438">
    <property type="entry name" value="UNVRSLSTRESS"/>
</dbReference>
<protein>
    <submittedName>
        <fullName evidence="3">Universal stress protein</fullName>
    </submittedName>
</protein>
<dbReference type="Pfam" id="PF00582">
    <property type="entry name" value="Usp"/>
    <property type="match status" value="1"/>
</dbReference>
<dbReference type="SUPFAM" id="SSF52402">
    <property type="entry name" value="Adenine nucleotide alpha hydrolases-like"/>
    <property type="match status" value="1"/>
</dbReference>
<evidence type="ECO:0000256" key="1">
    <source>
        <dbReference type="ARBA" id="ARBA00008791"/>
    </source>
</evidence>
<gene>
    <name evidence="3" type="ORF">U0042_08520</name>
</gene>
<dbReference type="PANTHER" id="PTHR46268">
    <property type="entry name" value="STRESS RESPONSE PROTEIN NHAX"/>
    <property type="match status" value="1"/>
</dbReference>
<dbReference type="InterPro" id="IPR014729">
    <property type="entry name" value="Rossmann-like_a/b/a_fold"/>
</dbReference>
<reference evidence="3 4" key="1">
    <citation type="submission" date="2023-12" db="EMBL/GenBank/DDBJ databases">
        <title>Genome sequencing and assembly of bacterial species from a model synthetic community.</title>
        <authorList>
            <person name="Hogle S.L."/>
        </authorList>
    </citation>
    <scope>NUCLEOTIDE SEQUENCE [LARGE SCALE GENOMIC DNA]</scope>
    <source>
        <strain evidence="3 4">HAMBI 2494</strain>
    </source>
</reference>
<dbReference type="CDD" id="cd00293">
    <property type="entry name" value="USP-like"/>
    <property type="match status" value="1"/>
</dbReference>
<proteinExistence type="inferred from homology"/>
<feature type="domain" description="UspA" evidence="2">
    <location>
        <begin position="1"/>
        <end position="145"/>
    </location>
</feature>
<comment type="similarity">
    <text evidence="1">Belongs to the universal stress protein A family.</text>
</comment>
<accession>A0ABZ0WQM0</accession>
<evidence type="ECO:0000313" key="3">
    <source>
        <dbReference type="EMBL" id="WQD79709.1"/>
    </source>
</evidence>